<feature type="transmembrane region" description="Helical" evidence="2">
    <location>
        <begin position="102"/>
        <end position="122"/>
    </location>
</feature>
<feature type="compositionally biased region" description="Polar residues" evidence="1">
    <location>
        <begin position="1817"/>
        <end position="1828"/>
    </location>
</feature>
<feature type="compositionally biased region" description="Low complexity" evidence="1">
    <location>
        <begin position="1829"/>
        <end position="1839"/>
    </location>
</feature>
<reference evidence="3" key="1">
    <citation type="submission" date="2020-05" db="EMBL/GenBank/DDBJ databases">
        <title>Phylogenomic resolution of chytrid fungi.</title>
        <authorList>
            <person name="Stajich J.E."/>
            <person name="Amses K."/>
            <person name="Simmons R."/>
            <person name="Seto K."/>
            <person name="Myers J."/>
            <person name="Bonds A."/>
            <person name="Quandt C.A."/>
            <person name="Barry K."/>
            <person name="Liu P."/>
            <person name="Grigoriev I."/>
            <person name="Longcore J.E."/>
            <person name="James T.Y."/>
        </authorList>
    </citation>
    <scope>NUCLEOTIDE SEQUENCE</scope>
    <source>
        <strain evidence="3">PLAUS21</strain>
    </source>
</reference>
<protein>
    <submittedName>
        <fullName evidence="3">Uncharacterized protein</fullName>
    </submittedName>
</protein>
<evidence type="ECO:0000313" key="4">
    <source>
        <dbReference type="Proteomes" id="UP001210925"/>
    </source>
</evidence>
<keyword evidence="2" id="KW-0472">Membrane</keyword>
<keyword evidence="4" id="KW-1185">Reference proteome</keyword>
<feature type="region of interest" description="Disordered" evidence="1">
    <location>
        <begin position="925"/>
        <end position="949"/>
    </location>
</feature>
<proteinExistence type="predicted"/>
<evidence type="ECO:0000256" key="1">
    <source>
        <dbReference type="SAM" id="MobiDB-lite"/>
    </source>
</evidence>
<dbReference type="Proteomes" id="UP001210925">
    <property type="component" value="Unassembled WGS sequence"/>
</dbReference>
<keyword evidence="2" id="KW-0812">Transmembrane</keyword>
<name>A0AAD5UNH8_9FUNG</name>
<comment type="caution">
    <text evidence="3">The sequence shown here is derived from an EMBL/GenBank/DDBJ whole genome shotgun (WGS) entry which is preliminary data.</text>
</comment>
<organism evidence="3 4">
    <name type="scientific">Boothiomyces macroporosus</name>
    <dbReference type="NCBI Taxonomy" id="261099"/>
    <lineage>
        <taxon>Eukaryota</taxon>
        <taxon>Fungi</taxon>
        <taxon>Fungi incertae sedis</taxon>
        <taxon>Chytridiomycota</taxon>
        <taxon>Chytridiomycota incertae sedis</taxon>
        <taxon>Chytridiomycetes</taxon>
        <taxon>Rhizophydiales</taxon>
        <taxon>Terramycetaceae</taxon>
        <taxon>Boothiomyces</taxon>
    </lineage>
</organism>
<evidence type="ECO:0000256" key="2">
    <source>
        <dbReference type="SAM" id="Phobius"/>
    </source>
</evidence>
<accession>A0AAD5UNH8</accession>
<sequence length="1961" mass="215855">MYVENNSTTIEIDYEYYDTTATSSVHLYPFASNTVTTIPSASTSMIPEKTESTRSETILNTSYSSVITTSVGQGVPFQPTTTIQSTSTNTPVLQSSTPTTPIALGIFIPVLLILLAIGGFVYRRSLGQHQDADNLPKEGGVSDQYNHGSRGIPPIVPVDWDNMSTNSSNLSNSVIISRQGSFSTSPNHDIDTSDKVKIVHQNSFPLITGETSLARSATLNSLPVVSRQYQDVFQRSDEKLRGPKVIPSAISLAKSVDIPKPPNNTPVEGVKYEYPVLDISSKLQTWSDSGVNLSPTTNVKGKFLDSLAHAIDLPTVIPEAIVVNRAEVESLNSGVVEENEIDYPRYHTQDTVLETKETLRYSIELENEMLNLQSLSQNNDKTTLPKVKELKIVAETDKENVKDKLPHGEDIDNFEIAQVPEANEIESFPGEKVVDVERDVHHIDSLLEANYLEENTEEKGHAELAKVETVDNLEMTQNLDNTFDKAPTEANILQQPLILNTVNIKVSTIEITDKPNVIFAEEVNSMEKPSDEMVIISEPVASNILDSTKVPAVEELRTIEIPAVEVNTLEITQMKPTLPNISPVEQAHILKDVNTWTGPEVEIVAMQTSTTELLGTGGKPIVEEADTIESVAAEGEYDEEIRFDGGHIAADTLVTESTVDLVAAEVHEIKRHAVEEAGPLESAEFESVAVIQIPPEEKEHSEKHSAVQEENTLKELKVKEASGITVIPESKDSTFANGNEFYDIILEMPEILEKSDNRFPIITLENIIEDDGEHTIDSLQDEILPTPLSTSAEIEVLLQQSFNELQNETAEEMTIESTPDKLDDIESPVSVIKAQERVVELEDIQPQPESPAFEATDVSLVNDLNSLDVNLTEIDDFTRQEVISVVQEHHAPQSPFLPPLGDKDIQVELLESGAIYHVKEKTESTTLQEVDVSEENSSNRNDSTDEENTQLEEGIVEGLVAESNDTNVDRTVGKLQSHAESEIAEPESVHDVHSNMLSAEISDSDNLEIETAFGNLKAESQTISSKVKFENVGLDVTYASKNDEEGGPLNSHIESSNLLVSYSNSTSINTEFNNIVDSFALQSQYVSNSDGIAIVDTAHLQSQDFDSPSKDADEIEIVGEGQFVDDSHWSKADGGVLDITLTETLEVALEVAESVHLEGVVIVDTGLLDSTGSSKKVETVEVQDLPTGKIEVVVNSTMNPDVLAVPDTTTDLKLASTDQKSEELLAKQPFNNATKSIMDNLNDQFDSRNHELMERLAKVADDTLQPEYVQSGVSEFSEMINQTEDVPPKDHSSPGQLGLELSTDNDHRVLNPIEENKLVHLVLDNDSVLNVDISQSQGSANLMIDPTVKVIPSRADSENTETPPLVNPPSHYGNWTAHLEYGDQISQSDFGNSSIVSGKFLPKISVEIEAWIDAKLKEPFEPVDSPPEYPHISDDDHTSSFVSANSIRDLSAFRHSAESIYERKTIKVKKGLALVETQEPFLEVENPDIYDADTVPSSNNEFAGNSGLADATSSFGTDDALYFQAKSRNSIELEKQNPVEDQGKTEHHAKTIIDTVPSLETDNPTVVRTRKSYSSDGAQSNGLTQAVVIAPHLDLKDAIQASREAGNFTQKGFELELGFESQENQETDNEANVSLDMPSDMKSTVYSNEKEFPALLNEMQTHMEEKTIDSALLEDSRITNSSEELVGTSTVETGGMNDNDPLNSIEKVPISPDMKKITESVLENSVQANILEDLVEWNDIGSVEKEILPKQPPLLDIPSMNEMPGQHQIARLSSFDSFYTANESFLSDSQSFYTSREMQSDTMSFYSARHSGSLSVTSDGLSFHTAQGSSETSSNRTNSRLVGLNRLSREVRPPRFAREAPHLRSFASFDSIKRNQRHLIRQSITPSEASEDRSRLSFISLSADETSITIPKELEFHDDMSDVSLSSQQSKVTTKSFDMQQMANGMVTGFISKILKNPFDM</sequence>
<feature type="region of interest" description="Disordered" evidence="1">
    <location>
        <begin position="1817"/>
        <end position="1839"/>
    </location>
</feature>
<evidence type="ECO:0000313" key="3">
    <source>
        <dbReference type="EMBL" id="KAJ3262089.1"/>
    </source>
</evidence>
<keyword evidence="2" id="KW-1133">Transmembrane helix</keyword>
<gene>
    <name evidence="3" type="ORF">HK103_003932</name>
</gene>
<dbReference type="EMBL" id="JADGKB010000003">
    <property type="protein sequence ID" value="KAJ3262089.1"/>
    <property type="molecule type" value="Genomic_DNA"/>
</dbReference>